<proteinExistence type="predicted"/>
<gene>
    <name evidence="1" type="ORF">COCSUDRAFT_57238</name>
</gene>
<dbReference type="EMBL" id="AGSI01000014">
    <property type="protein sequence ID" value="EIE20671.1"/>
    <property type="molecule type" value="Genomic_DNA"/>
</dbReference>
<sequence length="64" mass="6886">MKQGAPSKEVAGKLMSTAAGKGLAKKSNFKGVTWHNYNRRWRSSLPIASSSEAKWPSGCHLPSA</sequence>
<dbReference type="KEGG" id="csl:COCSUDRAFT_57238"/>
<keyword evidence="2" id="KW-1185">Reference proteome</keyword>
<dbReference type="AlphaFoldDB" id="I0YQK2"/>
<dbReference type="RefSeq" id="XP_005645215.1">
    <property type="nucleotide sequence ID" value="XM_005645158.1"/>
</dbReference>
<organism evidence="1 2">
    <name type="scientific">Coccomyxa subellipsoidea (strain C-169)</name>
    <name type="common">Green microalga</name>
    <dbReference type="NCBI Taxonomy" id="574566"/>
    <lineage>
        <taxon>Eukaryota</taxon>
        <taxon>Viridiplantae</taxon>
        <taxon>Chlorophyta</taxon>
        <taxon>core chlorophytes</taxon>
        <taxon>Trebouxiophyceae</taxon>
        <taxon>Trebouxiophyceae incertae sedis</taxon>
        <taxon>Coccomyxaceae</taxon>
        <taxon>Coccomyxa</taxon>
        <taxon>Coccomyxa subellipsoidea</taxon>
    </lineage>
</organism>
<evidence type="ECO:0000313" key="2">
    <source>
        <dbReference type="Proteomes" id="UP000007264"/>
    </source>
</evidence>
<accession>I0YQK2</accession>
<protein>
    <submittedName>
        <fullName evidence="1">Uncharacterized protein</fullName>
    </submittedName>
</protein>
<name>I0YQK2_COCSC</name>
<dbReference type="GeneID" id="17038650"/>
<reference evidence="1 2" key="1">
    <citation type="journal article" date="2012" name="Genome Biol.">
        <title>The genome of the polar eukaryotic microalga coccomyxa subellipsoidea reveals traits of cold adaptation.</title>
        <authorList>
            <person name="Blanc G."/>
            <person name="Agarkova I."/>
            <person name="Grimwood J."/>
            <person name="Kuo A."/>
            <person name="Brueggeman A."/>
            <person name="Dunigan D."/>
            <person name="Gurnon J."/>
            <person name="Ladunga I."/>
            <person name="Lindquist E."/>
            <person name="Lucas S."/>
            <person name="Pangilinan J."/>
            <person name="Proschold T."/>
            <person name="Salamov A."/>
            <person name="Schmutz J."/>
            <person name="Weeks D."/>
            <person name="Yamada T."/>
            <person name="Claverie J.M."/>
            <person name="Grigoriev I."/>
            <person name="Van Etten J."/>
            <person name="Lomsadze A."/>
            <person name="Borodovsky M."/>
        </authorList>
    </citation>
    <scope>NUCLEOTIDE SEQUENCE [LARGE SCALE GENOMIC DNA]</scope>
    <source>
        <strain evidence="1 2">C-169</strain>
    </source>
</reference>
<dbReference type="Proteomes" id="UP000007264">
    <property type="component" value="Unassembled WGS sequence"/>
</dbReference>
<comment type="caution">
    <text evidence="1">The sequence shown here is derived from an EMBL/GenBank/DDBJ whole genome shotgun (WGS) entry which is preliminary data.</text>
</comment>
<evidence type="ECO:0000313" key="1">
    <source>
        <dbReference type="EMBL" id="EIE20671.1"/>
    </source>
</evidence>